<feature type="binding site" evidence="16">
    <location>
        <position position="572"/>
    </location>
    <ligand>
        <name>[4Fe-4S] cluster</name>
        <dbReference type="ChEBI" id="CHEBI:49883"/>
        <label>1</label>
    </ligand>
</feature>
<gene>
    <name evidence="19" type="primary">iorA</name>
    <name evidence="19" type="ORF">ENU08_04310</name>
    <name evidence="18" type="ORF">ENU41_00185</name>
</gene>
<dbReference type="Gene3D" id="3.30.70.20">
    <property type="match status" value="1"/>
</dbReference>
<dbReference type="EMBL" id="DTCK01000005">
    <property type="protein sequence ID" value="HGQ35084.1"/>
    <property type="molecule type" value="Genomic_DNA"/>
</dbReference>
<dbReference type="InterPro" id="IPR017896">
    <property type="entry name" value="4Fe4S_Fe-S-bd"/>
</dbReference>
<dbReference type="CDD" id="cd07034">
    <property type="entry name" value="TPP_PYR_PFOR_IOR-alpha_like"/>
    <property type="match status" value="1"/>
</dbReference>
<keyword evidence="6 15" id="KW-0004">4Fe-4S</keyword>
<comment type="catalytic activity">
    <reaction evidence="14">
        <text>a 2-oxocarboxylate + 2 oxidized [2Fe-2S]-[ferredoxin] + CoA = an acyl-CoA + 2 reduced [2Fe-2S]-[ferredoxin] + CO2 + H(+)</text>
        <dbReference type="Rhea" id="RHEA:42316"/>
        <dbReference type="Rhea" id="RHEA-COMP:10000"/>
        <dbReference type="Rhea" id="RHEA-COMP:10001"/>
        <dbReference type="ChEBI" id="CHEBI:15378"/>
        <dbReference type="ChEBI" id="CHEBI:16526"/>
        <dbReference type="ChEBI" id="CHEBI:33737"/>
        <dbReference type="ChEBI" id="CHEBI:33738"/>
        <dbReference type="ChEBI" id="CHEBI:35179"/>
        <dbReference type="ChEBI" id="CHEBI:57287"/>
        <dbReference type="ChEBI" id="CHEBI:58342"/>
        <dbReference type="EC" id="1.2.7.11"/>
    </reaction>
</comment>
<keyword evidence="7 15" id="KW-0479">Metal-binding</keyword>
<dbReference type="SUPFAM" id="SSF54862">
    <property type="entry name" value="4Fe-4S ferredoxins"/>
    <property type="match status" value="1"/>
</dbReference>
<feature type="domain" description="4Fe-4S ferredoxin-type" evidence="17">
    <location>
        <begin position="560"/>
        <end position="587"/>
    </location>
</feature>
<dbReference type="InterPro" id="IPR017900">
    <property type="entry name" value="4Fe4S_Fe_S_CS"/>
</dbReference>
<comment type="subunit">
    <text evidence="2 15">Heterodimer of the IorA and IorB subunits.</text>
</comment>
<feature type="binding site" evidence="16">
    <location>
        <position position="608"/>
    </location>
    <ligand>
        <name>[4Fe-4S] cluster</name>
        <dbReference type="ChEBI" id="CHEBI:49883"/>
        <label>1</label>
    </ligand>
</feature>
<feature type="binding site" evidence="16">
    <location>
        <position position="569"/>
    </location>
    <ligand>
        <name>[4Fe-4S] cluster</name>
        <dbReference type="ChEBI" id="CHEBI:49883"/>
        <label>1</label>
    </ligand>
</feature>
<evidence type="ECO:0000256" key="2">
    <source>
        <dbReference type="ARBA" id="ARBA00011238"/>
    </source>
</evidence>
<keyword evidence="19" id="KW-0670">Pyruvate</keyword>
<dbReference type="SUPFAM" id="SSF52518">
    <property type="entry name" value="Thiamin diphosphate-binding fold (THDP-binding)"/>
    <property type="match status" value="2"/>
</dbReference>
<dbReference type="PROSITE" id="PS51379">
    <property type="entry name" value="4FE4S_FER_2"/>
    <property type="match status" value="2"/>
</dbReference>
<comment type="catalytic activity">
    <reaction evidence="13 15">
        <text>indole-3-pyruvate + 2 oxidized [2Fe-2S]-[ferredoxin] + CoA = (indol-3-yl)acetyl-CoA + 2 reduced [2Fe-2S]-[ferredoxin] + CO2 + H(+)</text>
        <dbReference type="Rhea" id="RHEA:12645"/>
        <dbReference type="Rhea" id="RHEA-COMP:10000"/>
        <dbReference type="Rhea" id="RHEA-COMP:10001"/>
        <dbReference type="ChEBI" id="CHEBI:15378"/>
        <dbReference type="ChEBI" id="CHEBI:16526"/>
        <dbReference type="ChEBI" id="CHEBI:17640"/>
        <dbReference type="ChEBI" id="CHEBI:33737"/>
        <dbReference type="ChEBI" id="CHEBI:33738"/>
        <dbReference type="ChEBI" id="CHEBI:57271"/>
        <dbReference type="ChEBI" id="CHEBI:57287"/>
        <dbReference type="EC" id="1.2.7.8"/>
    </reaction>
</comment>
<evidence type="ECO:0000256" key="7">
    <source>
        <dbReference type="ARBA" id="ARBA00022723"/>
    </source>
</evidence>
<evidence type="ECO:0000313" key="19">
    <source>
        <dbReference type="EMBL" id="HGQ64448.1"/>
    </source>
</evidence>
<organism evidence="19">
    <name type="scientific">Ignisphaera aggregans</name>
    <dbReference type="NCBI Taxonomy" id="334771"/>
    <lineage>
        <taxon>Archaea</taxon>
        <taxon>Thermoproteota</taxon>
        <taxon>Thermoprotei</taxon>
        <taxon>Desulfurococcales</taxon>
        <taxon>Desulfurococcaceae</taxon>
        <taxon>Ignisphaera</taxon>
    </lineage>
</organism>
<dbReference type="GO" id="GO:0019164">
    <property type="term" value="F:pyruvate synthase activity"/>
    <property type="evidence" value="ECO:0007669"/>
    <property type="project" value="UniProtKB-ARBA"/>
</dbReference>
<proteinExistence type="predicted"/>
<reference evidence="19" key="1">
    <citation type="journal article" date="2020" name="mSystems">
        <title>Genome- and Community-Level Interaction Insights into Carbon Utilization and Element Cycling Functions of Hydrothermarchaeota in Hydrothermal Sediment.</title>
        <authorList>
            <person name="Zhou Z."/>
            <person name="Liu Y."/>
            <person name="Xu W."/>
            <person name="Pan J."/>
            <person name="Luo Z.H."/>
            <person name="Li M."/>
        </authorList>
    </citation>
    <scope>NUCLEOTIDE SEQUENCE [LARGE SCALE GENOMIC DNA]</scope>
    <source>
        <strain evidence="19">SpSt-637</strain>
        <strain evidence="18">SpSt-667</strain>
    </source>
</reference>
<dbReference type="PIRSF" id="PIRSF006439">
    <property type="entry name" value="Indolepyruvate_ferr_oxidored"/>
    <property type="match status" value="1"/>
</dbReference>
<dbReference type="PROSITE" id="PS00198">
    <property type="entry name" value="4FE4S_FER_1"/>
    <property type="match status" value="1"/>
</dbReference>
<evidence type="ECO:0000256" key="8">
    <source>
        <dbReference type="ARBA" id="ARBA00022982"/>
    </source>
</evidence>
<dbReference type="PANTHER" id="PTHR43710">
    <property type="entry name" value="2-HYDROXYACYL-COA LYASE"/>
    <property type="match status" value="1"/>
</dbReference>
<comment type="caution">
    <text evidence="19">The sequence shown here is derived from an EMBL/GenBank/DDBJ whole genome shotgun (WGS) entry which is preliminary data.</text>
</comment>
<protein>
    <recommendedName>
        <fullName evidence="4 15">Indolepyruvate oxidoreductase subunit IorA</fullName>
        <shortName evidence="15">IOR</shortName>
        <ecNumber evidence="15">1.2.7.8</ecNumber>
    </recommendedName>
    <alternativeName>
        <fullName evidence="12 15">Indolepyruvate ferredoxin oxidoreductase subunit alpha</fullName>
    </alternativeName>
</protein>
<dbReference type="GO" id="GO:0051539">
    <property type="term" value="F:4 iron, 4 sulfur cluster binding"/>
    <property type="evidence" value="ECO:0007669"/>
    <property type="project" value="UniProtKB-UniRule"/>
</dbReference>
<feature type="binding site" evidence="16">
    <location>
        <position position="598"/>
    </location>
    <ligand>
        <name>[4Fe-4S] cluster</name>
        <dbReference type="ChEBI" id="CHEBI:49883"/>
        <label>2</label>
    </ligand>
</feature>
<dbReference type="AlphaFoldDB" id="A0A7C4NMT4"/>
<dbReference type="GO" id="GO:0046872">
    <property type="term" value="F:metal ion binding"/>
    <property type="evidence" value="ECO:0007669"/>
    <property type="project" value="UniProtKB-UniRule"/>
</dbReference>
<evidence type="ECO:0000256" key="6">
    <source>
        <dbReference type="ARBA" id="ARBA00022485"/>
    </source>
</evidence>
<dbReference type="CDD" id="cd02008">
    <property type="entry name" value="TPP_IOR_alpha"/>
    <property type="match status" value="1"/>
</dbReference>
<dbReference type="Gene3D" id="3.40.50.970">
    <property type="match status" value="2"/>
</dbReference>
<feature type="domain" description="4Fe-4S ferredoxin-type" evidence="17">
    <location>
        <begin position="589"/>
        <end position="618"/>
    </location>
</feature>
<evidence type="ECO:0000256" key="9">
    <source>
        <dbReference type="ARBA" id="ARBA00023002"/>
    </source>
</evidence>
<dbReference type="PANTHER" id="PTHR43710:SF7">
    <property type="entry name" value="INDOLEPYRUVATE OXIDOREDUCTASE SUBUNIT IORA"/>
    <property type="match status" value="1"/>
</dbReference>
<dbReference type="FunFam" id="3.40.50.970:FF:000039">
    <property type="entry name" value="Indolepyruvate oxidoreductase subunit IorA"/>
    <property type="match status" value="1"/>
</dbReference>
<evidence type="ECO:0000256" key="3">
    <source>
        <dbReference type="ARBA" id="ARBA00011631"/>
    </source>
</evidence>
<dbReference type="InterPro" id="IPR045025">
    <property type="entry name" value="HACL1-like"/>
</dbReference>
<evidence type="ECO:0000256" key="5">
    <source>
        <dbReference type="ARBA" id="ARBA00022448"/>
    </source>
</evidence>
<feature type="binding site" evidence="16">
    <location>
        <position position="604"/>
    </location>
    <ligand>
        <name>[4Fe-4S] cluster</name>
        <dbReference type="ChEBI" id="CHEBI:49883"/>
        <label>2</label>
    </ligand>
</feature>
<keyword evidence="10 15" id="KW-0408">Iron</keyword>
<dbReference type="Pfam" id="PF00037">
    <property type="entry name" value="Fer4"/>
    <property type="match status" value="1"/>
</dbReference>
<comment type="function">
    <text evidence="1 15">Catalyzes the ferredoxin-dependent oxidative decarboxylation of arylpyruvates.</text>
</comment>
<feature type="binding site" evidence="16">
    <location>
        <position position="601"/>
    </location>
    <ligand>
        <name>[4Fe-4S] cluster</name>
        <dbReference type="ChEBI" id="CHEBI:49883"/>
        <label>2</label>
    </ligand>
</feature>
<dbReference type="Pfam" id="PF01855">
    <property type="entry name" value="POR_N"/>
    <property type="match status" value="1"/>
</dbReference>
<evidence type="ECO:0000256" key="15">
    <source>
        <dbReference type="PIRNR" id="PIRNR006439"/>
    </source>
</evidence>
<evidence type="ECO:0000256" key="11">
    <source>
        <dbReference type="ARBA" id="ARBA00023014"/>
    </source>
</evidence>
<dbReference type="GO" id="GO:0043805">
    <property type="term" value="F:indolepyruvate ferredoxin oxidoreductase activity"/>
    <property type="evidence" value="ECO:0007669"/>
    <property type="project" value="UniProtKB-UniRule"/>
</dbReference>
<dbReference type="InterPro" id="IPR029061">
    <property type="entry name" value="THDP-binding"/>
</dbReference>
<evidence type="ECO:0000313" key="18">
    <source>
        <dbReference type="EMBL" id="HGQ35084.1"/>
    </source>
</evidence>
<dbReference type="NCBIfam" id="TIGR03336">
    <property type="entry name" value="IOR_alpha"/>
    <property type="match status" value="1"/>
</dbReference>
<dbReference type="EC" id="1.2.7.8" evidence="15"/>
<evidence type="ECO:0000256" key="1">
    <source>
        <dbReference type="ARBA" id="ARBA00002995"/>
    </source>
</evidence>
<accession>A0A7C4NMT4</accession>
<feature type="binding site" evidence="16">
    <location>
        <position position="575"/>
    </location>
    <ligand>
        <name>[4Fe-4S] cluster</name>
        <dbReference type="ChEBI" id="CHEBI:49883"/>
        <label>1</label>
    </ligand>
</feature>
<evidence type="ECO:0000256" key="4">
    <source>
        <dbReference type="ARBA" id="ARBA00017710"/>
    </source>
</evidence>
<evidence type="ECO:0000256" key="14">
    <source>
        <dbReference type="ARBA" id="ARBA00048893"/>
    </source>
</evidence>
<dbReference type="GO" id="GO:0030976">
    <property type="term" value="F:thiamine pyrophosphate binding"/>
    <property type="evidence" value="ECO:0007669"/>
    <property type="project" value="InterPro"/>
</dbReference>
<keyword evidence="11 15" id="KW-0411">Iron-sulfur</keyword>
<keyword evidence="9 15" id="KW-0560">Oxidoreductase</keyword>
<dbReference type="InterPro" id="IPR002880">
    <property type="entry name" value="Pyrv_Fd/Flavodoxin_OxRdtase_N"/>
</dbReference>
<dbReference type="Gene3D" id="3.40.50.920">
    <property type="match status" value="1"/>
</dbReference>
<evidence type="ECO:0000256" key="16">
    <source>
        <dbReference type="PIRSR" id="PIRSR006439-50"/>
    </source>
</evidence>
<dbReference type="GO" id="GO:0018491">
    <property type="term" value="F:2-oxobutyrate synthase activity"/>
    <property type="evidence" value="ECO:0007669"/>
    <property type="project" value="UniProtKB-ARBA"/>
</dbReference>
<comment type="cofactor">
    <cofactor evidence="15 16">
        <name>[4Fe-4S] cluster</name>
        <dbReference type="ChEBI" id="CHEBI:49883"/>
    </cofactor>
    <text evidence="15 16">Binds 2 [4Fe-4S] clusters. In this family the first cluster has a non-standard and varying [4Fe-4S] binding motif CX(2)CX(2)CX(4-5)CP.</text>
</comment>
<evidence type="ECO:0000256" key="13">
    <source>
        <dbReference type="ARBA" id="ARBA00048332"/>
    </source>
</evidence>
<keyword evidence="5 15" id="KW-0813">Transport</keyword>
<dbReference type="InterPro" id="IPR017721">
    <property type="entry name" value="IorA"/>
</dbReference>
<keyword evidence="8 15" id="KW-0249">Electron transport</keyword>
<dbReference type="InterPro" id="IPR011766">
    <property type="entry name" value="TPP_enzyme_TPP-bd"/>
</dbReference>
<comment type="subunit">
    <text evidence="3">Heterodimer composed of an alpha and a beta subunit.</text>
</comment>
<feature type="binding site" evidence="16">
    <location>
        <position position="581"/>
    </location>
    <ligand>
        <name>[4Fe-4S] cluster</name>
        <dbReference type="ChEBI" id="CHEBI:49883"/>
        <label>2</label>
    </ligand>
</feature>
<dbReference type="EMBL" id="DTBD01000034">
    <property type="protein sequence ID" value="HGQ64448.1"/>
    <property type="molecule type" value="Genomic_DNA"/>
</dbReference>
<dbReference type="Pfam" id="PF02775">
    <property type="entry name" value="TPP_enzyme_C"/>
    <property type="match status" value="1"/>
</dbReference>
<sequence>MGKARHRILGEVGEVVFLLGNQAIARGAIEYGIGVAAAYPGTPSSEIISTLAEVAEDLGIYVEWSVNEKTAFEAAYAAAMSGVPSLTAMKHVGLNVASDPLMSSAYTGVKAGFLIVSADDPYMHSSQNEQDNRWYGLHAYIPVLEPSCVQEAKDLTYLGLEFSEKIGHPFILRSLTRVSHARGPVKLGEIKPPRTLGFFPKDPRKWAVIPVHARAMKRKLLEKWVSIEDALANLPYNKIEGEGPLLVVASGIGYAYAVDAIEMLKIKAKILKVVTPVPLPRKLVEKAVEGVEKIIVVEETDPVVELQLKSIILDLGIEVKVHGEDVVGRYGELTIDRVATAIAKVTGIDWVQPQPLNPAVEPPPRPPTLCPGCPHRATFYALKNAVKKLRIDPIYTGDIGCYSLGIEPPFLVQDTIVEMGGSIGLANGFAHTIKDKPVVAIIGDSTFFHAGIPPLINAVYNRASMVVLILDNETTSMTGFQPHPGTGVTAVGRKTKRVVIEDVVKSIGVDYIAIFDPYNVKEAVEAIEKGIKVSLEGGVAVLIARRLCSLLAVRLSLAKGSYHVNKEKCTKCLYCVKMLTCPAMVIEEGEPRIIKSLCRGCGVCAQICPSKAIEEHKVIP</sequence>
<dbReference type="SUPFAM" id="SSF52922">
    <property type="entry name" value="TK C-terminal domain-like"/>
    <property type="match status" value="1"/>
</dbReference>
<evidence type="ECO:0000256" key="10">
    <source>
        <dbReference type="ARBA" id="ARBA00023004"/>
    </source>
</evidence>
<evidence type="ECO:0000256" key="12">
    <source>
        <dbReference type="ARBA" id="ARBA00030514"/>
    </source>
</evidence>
<evidence type="ECO:0000259" key="17">
    <source>
        <dbReference type="PROSITE" id="PS51379"/>
    </source>
</evidence>
<dbReference type="InterPro" id="IPR009014">
    <property type="entry name" value="Transketo_C/PFOR_II"/>
</dbReference>
<name>A0A7C4NMT4_9CREN</name>